<evidence type="ECO:0000313" key="7">
    <source>
        <dbReference type="Proteomes" id="UP000550707"/>
    </source>
</evidence>
<keyword evidence="3" id="KW-0378">Hydrolase</keyword>
<organism evidence="6 7">
    <name type="scientific">Molossus molossus</name>
    <name type="common">Pallas' mastiff bat</name>
    <name type="synonym">Vespertilio molossus</name>
    <dbReference type="NCBI Taxonomy" id="27622"/>
    <lineage>
        <taxon>Eukaryota</taxon>
        <taxon>Metazoa</taxon>
        <taxon>Chordata</taxon>
        <taxon>Craniata</taxon>
        <taxon>Vertebrata</taxon>
        <taxon>Euteleostomi</taxon>
        <taxon>Mammalia</taxon>
        <taxon>Eutheria</taxon>
        <taxon>Laurasiatheria</taxon>
        <taxon>Chiroptera</taxon>
        <taxon>Yangochiroptera</taxon>
        <taxon>Molossidae</taxon>
        <taxon>Molossus</taxon>
    </lineage>
</organism>
<evidence type="ECO:0000256" key="3">
    <source>
        <dbReference type="ARBA" id="ARBA00022801"/>
    </source>
</evidence>
<reference evidence="6 7" key="1">
    <citation type="journal article" date="2020" name="Nature">
        <title>Six reference-quality genomes reveal evolution of bat adaptations.</title>
        <authorList>
            <person name="Jebb D."/>
            <person name="Huang Z."/>
            <person name="Pippel M."/>
            <person name="Hughes G.M."/>
            <person name="Lavrichenko K."/>
            <person name="Devanna P."/>
            <person name="Winkler S."/>
            <person name="Jermiin L.S."/>
            <person name="Skirmuntt E.C."/>
            <person name="Katzourakis A."/>
            <person name="Burkitt-Gray L."/>
            <person name="Ray D.A."/>
            <person name="Sullivan K.A.M."/>
            <person name="Roscito J.G."/>
            <person name="Kirilenko B.M."/>
            <person name="Davalos L.M."/>
            <person name="Corthals A.P."/>
            <person name="Power M.L."/>
            <person name="Jones G."/>
            <person name="Ransome R.D."/>
            <person name="Dechmann D.K.N."/>
            <person name="Locatelli A.G."/>
            <person name="Puechmaille S.J."/>
            <person name="Fedrigo O."/>
            <person name="Jarvis E.D."/>
            <person name="Hiller M."/>
            <person name="Vernes S.C."/>
            <person name="Myers E.W."/>
            <person name="Teeling E.C."/>
        </authorList>
    </citation>
    <scope>NUCLEOTIDE SEQUENCE [LARGE SCALE GENOMIC DNA]</scope>
    <source>
        <strain evidence="6">MMolMol1</strain>
        <tissue evidence="6">Muscle</tissue>
    </source>
</reference>
<dbReference type="InterPro" id="IPR007053">
    <property type="entry name" value="LRAT_dom"/>
</dbReference>
<dbReference type="Pfam" id="PF04970">
    <property type="entry name" value="LRAT"/>
    <property type="match status" value="1"/>
</dbReference>
<sequence length="84" mass="9236">MASLVEEPRTGDIIQISRSGYSHWAIYVGDGHVIHLAPLEPQDEHNKQDYCRCLQWLSICTASMLVLGIGPPDDAHSHRGTGSP</sequence>
<dbReference type="PANTHER" id="PTHR13943:SF31">
    <property type="entry name" value="PHOSPHOLIPASE A AND ACYLTRANSFERASE 3"/>
    <property type="match status" value="1"/>
</dbReference>
<evidence type="ECO:0000256" key="1">
    <source>
        <dbReference type="ARBA" id="ARBA00007824"/>
    </source>
</evidence>
<accession>A0A7J8ETW1</accession>
<dbReference type="PANTHER" id="PTHR13943">
    <property type="entry name" value="HRAS-LIKE SUPPRESSOR - RELATED"/>
    <property type="match status" value="1"/>
</dbReference>
<keyword evidence="7" id="KW-1185">Reference proteome</keyword>
<evidence type="ECO:0000256" key="2">
    <source>
        <dbReference type="ARBA" id="ARBA00022679"/>
    </source>
</evidence>
<name>A0A7J8ETW1_MOLMO</name>
<keyword evidence="4" id="KW-0443">Lipid metabolism</keyword>
<dbReference type="EMBL" id="JACASF010000013">
    <property type="protein sequence ID" value="KAF6438823.1"/>
    <property type="molecule type" value="Genomic_DNA"/>
</dbReference>
<dbReference type="GO" id="GO:0008970">
    <property type="term" value="F:phospholipase A1 activity"/>
    <property type="evidence" value="ECO:0007669"/>
    <property type="project" value="TreeGrafter"/>
</dbReference>
<evidence type="ECO:0000313" key="6">
    <source>
        <dbReference type="EMBL" id="KAF6438823.1"/>
    </source>
</evidence>
<dbReference type="PROSITE" id="PS51934">
    <property type="entry name" value="LRAT"/>
    <property type="match status" value="1"/>
</dbReference>
<dbReference type="GO" id="GO:0070292">
    <property type="term" value="P:N-acylphosphatidylethanolamine metabolic process"/>
    <property type="evidence" value="ECO:0007669"/>
    <property type="project" value="TreeGrafter"/>
</dbReference>
<dbReference type="AlphaFoldDB" id="A0A7J8ETW1"/>
<feature type="domain" description="LRAT" evidence="5">
    <location>
        <begin position="13"/>
        <end position="84"/>
    </location>
</feature>
<dbReference type="GO" id="GO:0004623">
    <property type="term" value="F:phospholipase A2 activity"/>
    <property type="evidence" value="ECO:0007669"/>
    <property type="project" value="TreeGrafter"/>
</dbReference>
<evidence type="ECO:0000256" key="4">
    <source>
        <dbReference type="ARBA" id="ARBA00023098"/>
    </source>
</evidence>
<comment type="caution">
    <text evidence="6">The sequence shown here is derived from an EMBL/GenBank/DDBJ whole genome shotgun (WGS) entry which is preliminary data.</text>
</comment>
<protein>
    <recommendedName>
        <fullName evidence="5">LRAT domain-containing protein</fullName>
    </recommendedName>
</protein>
<dbReference type="GO" id="GO:0005737">
    <property type="term" value="C:cytoplasm"/>
    <property type="evidence" value="ECO:0007669"/>
    <property type="project" value="TreeGrafter"/>
</dbReference>
<dbReference type="GO" id="GO:0016410">
    <property type="term" value="F:N-acyltransferase activity"/>
    <property type="evidence" value="ECO:0007669"/>
    <property type="project" value="TreeGrafter"/>
</dbReference>
<dbReference type="Proteomes" id="UP000550707">
    <property type="component" value="Unassembled WGS sequence"/>
</dbReference>
<evidence type="ECO:0000259" key="5">
    <source>
        <dbReference type="PROSITE" id="PS51934"/>
    </source>
</evidence>
<dbReference type="InterPro" id="IPR051496">
    <property type="entry name" value="H-rev107_PLA/AT"/>
</dbReference>
<proteinExistence type="inferred from homology"/>
<keyword evidence="2" id="KW-0808">Transferase</keyword>
<gene>
    <name evidence="6" type="ORF">HJG59_015314</name>
</gene>
<dbReference type="Gene3D" id="3.90.1720.10">
    <property type="entry name" value="endopeptidase domain like (from Nostoc punctiforme)"/>
    <property type="match status" value="1"/>
</dbReference>
<comment type="similarity">
    <text evidence="1">Belongs to the H-rev107 family.</text>
</comment>